<comment type="subcellular location">
    <subcellularLocation>
        <location evidence="1">Cell membrane</location>
        <topology evidence="1">Peripheral membrane protein</topology>
    </subcellularLocation>
</comment>
<dbReference type="RefSeq" id="WP_308729051.1">
    <property type="nucleotide sequence ID" value="NZ_JAJEQF010000056.1"/>
</dbReference>
<dbReference type="PROSITE" id="PS50893">
    <property type="entry name" value="ABC_TRANSPORTER_2"/>
    <property type="match status" value="1"/>
</dbReference>
<accession>A0AAE3DP78</accession>
<dbReference type="Proteomes" id="UP001199355">
    <property type="component" value="Unassembled WGS sequence"/>
</dbReference>
<evidence type="ECO:0000256" key="1">
    <source>
        <dbReference type="ARBA" id="ARBA00004202"/>
    </source>
</evidence>
<dbReference type="InterPro" id="IPR027417">
    <property type="entry name" value="P-loop_NTPase"/>
</dbReference>
<dbReference type="PROSITE" id="PS00211">
    <property type="entry name" value="ABC_TRANSPORTER_1"/>
    <property type="match status" value="1"/>
</dbReference>
<evidence type="ECO:0000256" key="8">
    <source>
        <dbReference type="ARBA" id="ARBA00023136"/>
    </source>
</evidence>
<evidence type="ECO:0000256" key="4">
    <source>
        <dbReference type="ARBA" id="ARBA00022475"/>
    </source>
</evidence>
<keyword evidence="3" id="KW-0813">Transport</keyword>
<comment type="similarity">
    <text evidence="2">Belongs to the ABC transporter superfamily.</text>
</comment>
<dbReference type="GO" id="GO:0043190">
    <property type="term" value="C:ATP-binding cassette (ABC) transporter complex"/>
    <property type="evidence" value="ECO:0007669"/>
    <property type="project" value="TreeGrafter"/>
</dbReference>
<evidence type="ECO:0000256" key="3">
    <source>
        <dbReference type="ARBA" id="ARBA00022448"/>
    </source>
</evidence>
<dbReference type="EMBL" id="JAJEQF010000056">
    <property type="protein sequence ID" value="MCC2169008.1"/>
    <property type="molecule type" value="Genomic_DNA"/>
</dbReference>
<comment type="caution">
    <text evidence="10">The sequence shown here is derived from an EMBL/GenBank/DDBJ whole genome shotgun (WGS) entry which is preliminary data.</text>
</comment>
<dbReference type="GO" id="GO:0016887">
    <property type="term" value="F:ATP hydrolysis activity"/>
    <property type="evidence" value="ECO:0007669"/>
    <property type="project" value="InterPro"/>
</dbReference>
<feature type="domain" description="ABC transporter" evidence="9">
    <location>
        <begin position="3"/>
        <end position="239"/>
    </location>
</feature>
<keyword evidence="5" id="KW-0547">Nucleotide-binding</keyword>
<evidence type="ECO:0000256" key="6">
    <source>
        <dbReference type="ARBA" id="ARBA00022840"/>
    </source>
</evidence>
<dbReference type="InterPro" id="IPR003439">
    <property type="entry name" value="ABC_transporter-like_ATP-bd"/>
</dbReference>
<keyword evidence="8" id="KW-0472">Membrane</keyword>
<dbReference type="GO" id="GO:0005524">
    <property type="term" value="F:ATP binding"/>
    <property type="evidence" value="ECO:0007669"/>
    <property type="project" value="UniProtKB-KW"/>
</dbReference>
<dbReference type="CDD" id="cd03225">
    <property type="entry name" value="ABC_cobalt_CbiO_domain1"/>
    <property type="match status" value="1"/>
</dbReference>
<keyword evidence="11" id="KW-1185">Reference proteome</keyword>
<dbReference type="InterPro" id="IPR017871">
    <property type="entry name" value="ABC_transporter-like_CS"/>
</dbReference>
<organism evidence="10 11">
    <name type="scientific">Gallintestinimicrobium propionicum</name>
    <dbReference type="NCBI Taxonomy" id="2981770"/>
    <lineage>
        <taxon>Bacteria</taxon>
        <taxon>Bacillati</taxon>
        <taxon>Bacillota</taxon>
        <taxon>Clostridia</taxon>
        <taxon>Lachnospirales</taxon>
        <taxon>Lachnospiraceae</taxon>
        <taxon>Gallintestinimicrobium</taxon>
    </lineage>
</organism>
<keyword evidence="6 10" id="KW-0067">ATP-binding</keyword>
<gene>
    <name evidence="10" type="ORF">LKD45_15180</name>
</gene>
<name>A0AAE3DP78_9FIRM</name>
<dbReference type="InterPro" id="IPR050095">
    <property type="entry name" value="ECF_ABC_transporter_ATP-bd"/>
</dbReference>
<dbReference type="InterPro" id="IPR015856">
    <property type="entry name" value="ABC_transpr_CbiO/EcfA_su"/>
</dbReference>
<dbReference type="SMART" id="SM00382">
    <property type="entry name" value="AAA"/>
    <property type="match status" value="1"/>
</dbReference>
<evidence type="ECO:0000256" key="7">
    <source>
        <dbReference type="ARBA" id="ARBA00022967"/>
    </source>
</evidence>
<dbReference type="GO" id="GO:0042626">
    <property type="term" value="F:ATPase-coupled transmembrane transporter activity"/>
    <property type="evidence" value="ECO:0007669"/>
    <property type="project" value="TreeGrafter"/>
</dbReference>
<sequence length="313" mass="34125">MQMEVRKLTVGYGAAWVLDQVSLQIGAGEFIGIVGCTGCGKTTLLKAMAGLLEVQSGEILLDGENIFSRRFDRAVLRRKVGMVFQYPEYQLFAQTVEKDVGFGLKYSRLSREEKQERVRWALEQMGFSYEEIKDQSPLSLSGGEKRRVAIAGVLATKPELLMLDEPLAGLDPMAREMFLEFLEGLTGQGVSVVMVSHNVDALAQHAARIIGMKQGKIVMDGSCQEVLGDSRALRTIGLLGSEAAQTAELLLANGVLPEGAAKRRGLTPALQEEMENVPVEEKRILPGSGLPVTYEALRDEIIGALTGEKGENR</sequence>
<proteinExistence type="inferred from homology"/>
<evidence type="ECO:0000256" key="5">
    <source>
        <dbReference type="ARBA" id="ARBA00022741"/>
    </source>
</evidence>
<reference evidence="10 11" key="1">
    <citation type="submission" date="2021-10" db="EMBL/GenBank/DDBJ databases">
        <title>Anaerobic single-cell dispensing facilitates the cultivation of human gut bacteria.</title>
        <authorList>
            <person name="Afrizal A."/>
        </authorList>
    </citation>
    <scope>NUCLEOTIDE SEQUENCE [LARGE SCALE GENOMIC DNA]</scope>
    <source>
        <strain evidence="10 11">CLA-AA-H244</strain>
    </source>
</reference>
<dbReference type="Pfam" id="PF00005">
    <property type="entry name" value="ABC_tran"/>
    <property type="match status" value="1"/>
</dbReference>
<evidence type="ECO:0000256" key="2">
    <source>
        <dbReference type="ARBA" id="ARBA00005417"/>
    </source>
</evidence>
<evidence type="ECO:0000259" key="9">
    <source>
        <dbReference type="PROSITE" id="PS50893"/>
    </source>
</evidence>
<dbReference type="FunFam" id="3.40.50.300:FF:000224">
    <property type="entry name" value="Energy-coupling factor transporter ATP-binding protein EcfA"/>
    <property type="match status" value="1"/>
</dbReference>
<dbReference type="PANTHER" id="PTHR43553">
    <property type="entry name" value="HEAVY METAL TRANSPORTER"/>
    <property type="match status" value="1"/>
</dbReference>
<protein>
    <submittedName>
        <fullName evidence="10">Energy-coupling factor ABC transporter ATP-binding protein</fullName>
    </submittedName>
</protein>
<dbReference type="SUPFAM" id="SSF52540">
    <property type="entry name" value="P-loop containing nucleoside triphosphate hydrolases"/>
    <property type="match status" value="1"/>
</dbReference>
<evidence type="ECO:0000313" key="10">
    <source>
        <dbReference type="EMBL" id="MCC2169008.1"/>
    </source>
</evidence>
<evidence type="ECO:0000313" key="11">
    <source>
        <dbReference type="Proteomes" id="UP001199355"/>
    </source>
</evidence>
<dbReference type="AlphaFoldDB" id="A0AAE3DP78"/>
<dbReference type="Gene3D" id="3.40.50.300">
    <property type="entry name" value="P-loop containing nucleotide triphosphate hydrolases"/>
    <property type="match status" value="1"/>
</dbReference>
<dbReference type="InterPro" id="IPR003593">
    <property type="entry name" value="AAA+_ATPase"/>
</dbReference>
<keyword evidence="7" id="KW-1278">Translocase</keyword>
<keyword evidence="4" id="KW-1003">Cell membrane</keyword>